<dbReference type="EMBL" id="CP008849">
    <property type="protein sequence ID" value="AIF99988.1"/>
    <property type="molecule type" value="Genomic_DNA"/>
</dbReference>
<accession>A0A075P2P9</accession>
<evidence type="ECO:0000313" key="2">
    <source>
        <dbReference type="EMBL" id="AIF99988.1"/>
    </source>
</evidence>
<name>A0A075P2P9_9ALTE</name>
<dbReference type="RefSeq" id="WP_044058027.1">
    <property type="nucleotide sequence ID" value="NZ_CBCSKJ010000002.1"/>
</dbReference>
<gene>
    <name evidence="2" type="ORF">EP13_15585</name>
</gene>
<keyword evidence="1" id="KW-1133">Transmembrane helix</keyword>
<sequence>MNKKYIEENAIAQKYASGQLTPQETEAFELYLLENPQFVEQLELDAVLAKGMKLLDESPKSEPRYRAFWWFITGLLSGGAGVFALSLLVMPLFTAVNEVGDTSQIAYLETVRGETSNNMVVIENEHKTLILVLDTGKTSQTAFSASLASDGNHIIKSWQRSQSDSDGQAVLLVDTELLQEGHYEVAVEALGEQVTRLTYELNVARSP</sequence>
<keyword evidence="1" id="KW-0812">Transmembrane</keyword>
<dbReference type="eggNOG" id="ENOG502ZJHM">
    <property type="taxonomic scope" value="Bacteria"/>
</dbReference>
<keyword evidence="1" id="KW-0472">Membrane</keyword>
<organism evidence="2 3">
    <name type="scientific">Alteromonas australica</name>
    <dbReference type="NCBI Taxonomy" id="589873"/>
    <lineage>
        <taxon>Bacteria</taxon>
        <taxon>Pseudomonadati</taxon>
        <taxon>Pseudomonadota</taxon>
        <taxon>Gammaproteobacteria</taxon>
        <taxon>Alteromonadales</taxon>
        <taxon>Alteromonadaceae</taxon>
        <taxon>Alteromonas/Salinimonas group</taxon>
        <taxon>Alteromonas</taxon>
    </lineage>
</organism>
<proteinExistence type="predicted"/>
<evidence type="ECO:0000313" key="3">
    <source>
        <dbReference type="Proteomes" id="UP000056090"/>
    </source>
</evidence>
<keyword evidence="3" id="KW-1185">Reference proteome</keyword>
<dbReference type="Proteomes" id="UP000056090">
    <property type="component" value="Chromosome"/>
</dbReference>
<evidence type="ECO:0000256" key="1">
    <source>
        <dbReference type="SAM" id="Phobius"/>
    </source>
</evidence>
<dbReference type="AlphaFoldDB" id="A0A075P2P9"/>
<dbReference type="GeneID" id="78256309"/>
<dbReference type="KEGG" id="aal:EP13_15585"/>
<reference evidence="2 3" key="1">
    <citation type="submission" date="2014-06" db="EMBL/GenBank/DDBJ databases">
        <title>Genomes of Alteromonas australica, a world apart.</title>
        <authorList>
            <person name="Gonzaga A."/>
            <person name="Lopez-Perez M."/>
            <person name="Rodriguez-Valera F."/>
        </authorList>
    </citation>
    <scope>NUCLEOTIDE SEQUENCE [LARGE SCALE GENOMIC DNA]</scope>
    <source>
        <strain evidence="2 3">H 17</strain>
    </source>
</reference>
<protein>
    <submittedName>
        <fullName evidence="2">Uncharacterized protein</fullName>
    </submittedName>
</protein>
<feature type="transmembrane region" description="Helical" evidence="1">
    <location>
        <begin position="68"/>
        <end position="93"/>
    </location>
</feature>